<sequence length="118" mass="12933">MHMARNMASLSVIQPRRTREIELSFCHTTPQNALNGLTHPPTDMQLHKTSDSSAIIAAHGKKRDTISLRTRLPSSSSSSCCKTCRAFSLSPTVAMSCNIFIDTADLLLLIIIIHDAGR</sequence>
<comment type="caution">
    <text evidence="1">The sequence shown here is derived from an EMBL/GenBank/DDBJ whole genome shotgun (WGS) entry which is preliminary data.</text>
</comment>
<accession>A0ACC2GR46</accession>
<gene>
    <name evidence="1" type="ORF">DPEC_G00122880</name>
</gene>
<proteinExistence type="predicted"/>
<protein>
    <submittedName>
        <fullName evidence="1">Uncharacterized protein</fullName>
    </submittedName>
</protein>
<name>A0ACC2GR46_DALPE</name>
<reference evidence="1" key="1">
    <citation type="submission" date="2021-05" db="EMBL/GenBank/DDBJ databases">
        <authorList>
            <person name="Pan Q."/>
            <person name="Jouanno E."/>
            <person name="Zahm M."/>
            <person name="Klopp C."/>
            <person name="Cabau C."/>
            <person name="Louis A."/>
            <person name="Berthelot C."/>
            <person name="Parey E."/>
            <person name="Roest Crollius H."/>
            <person name="Montfort J."/>
            <person name="Robinson-Rechavi M."/>
            <person name="Bouchez O."/>
            <person name="Lampietro C."/>
            <person name="Lopez Roques C."/>
            <person name="Donnadieu C."/>
            <person name="Postlethwait J."/>
            <person name="Bobe J."/>
            <person name="Dillon D."/>
            <person name="Chandos A."/>
            <person name="von Hippel F."/>
            <person name="Guiguen Y."/>
        </authorList>
    </citation>
    <scope>NUCLEOTIDE SEQUENCE</scope>
    <source>
        <strain evidence="1">YG-Jan2019</strain>
    </source>
</reference>
<dbReference type="EMBL" id="CM055737">
    <property type="protein sequence ID" value="KAJ8005918.1"/>
    <property type="molecule type" value="Genomic_DNA"/>
</dbReference>
<evidence type="ECO:0000313" key="2">
    <source>
        <dbReference type="Proteomes" id="UP001157502"/>
    </source>
</evidence>
<organism evidence="1 2">
    <name type="scientific">Dallia pectoralis</name>
    <name type="common">Alaska blackfish</name>
    <dbReference type="NCBI Taxonomy" id="75939"/>
    <lineage>
        <taxon>Eukaryota</taxon>
        <taxon>Metazoa</taxon>
        <taxon>Chordata</taxon>
        <taxon>Craniata</taxon>
        <taxon>Vertebrata</taxon>
        <taxon>Euteleostomi</taxon>
        <taxon>Actinopterygii</taxon>
        <taxon>Neopterygii</taxon>
        <taxon>Teleostei</taxon>
        <taxon>Protacanthopterygii</taxon>
        <taxon>Esociformes</taxon>
        <taxon>Umbridae</taxon>
        <taxon>Dallia</taxon>
    </lineage>
</organism>
<keyword evidence="2" id="KW-1185">Reference proteome</keyword>
<evidence type="ECO:0000313" key="1">
    <source>
        <dbReference type="EMBL" id="KAJ8005918.1"/>
    </source>
</evidence>
<dbReference type="Proteomes" id="UP001157502">
    <property type="component" value="Chromosome 10"/>
</dbReference>